<feature type="transmembrane region" description="Helical" evidence="1">
    <location>
        <begin position="41"/>
        <end position="59"/>
    </location>
</feature>
<evidence type="ECO:0008006" key="4">
    <source>
        <dbReference type="Google" id="ProtNLM"/>
    </source>
</evidence>
<sequence>MADEVLARVGASAPRRLAGVGMLGFIGVFALYVVAAGSPTAGWTVFLVATGAGALALAMRMWQATQNEIELTIEGLRSTDGTEIARLDQIEAMDRGFLAFKPSNGFVLRLSAAQARSWHPGLWWRMGRRVGIGGVTPGAQSKAMSEILAALLAKRDM</sequence>
<dbReference type="OrthoDB" id="7862519at2"/>
<keyword evidence="1" id="KW-1133">Transmembrane helix</keyword>
<reference evidence="2 3" key="1">
    <citation type="submission" date="2016-10" db="EMBL/GenBank/DDBJ databases">
        <authorList>
            <person name="de Groot N.N."/>
        </authorList>
    </citation>
    <scope>NUCLEOTIDE SEQUENCE [LARGE SCALE GENOMIC DNA]</scope>
    <source>
        <strain evidence="2 3">U95</strain>
    </source>
</reference>
<keyword evidence="1" id="KW-0472">Membrane</keyword>
<dbReference type="RefSeq" id="WP_090218606.1">
    <property type="nucleotide sequence ID" value="NZ_FMWG01000005.1"/>
</dbReference>
<evidence type="ECO:0000256" key="1">
    <source>
        <dbReference type="SAM" id="Phobius"/>
    </source>
</evidence>
<keyword evidence="1" id="KW-0812">Transmembrane</keyword>
<dbReference type="Proteomes" id="UP000198767">
    <property type="component" value="Unassembled WGS sequence"/>
</dbReference>
<accession>A0A1G5QRD4</accession>
<proteinExistence type="predicted"/>
<keyword evidence="3" id="KW-1185">Reference proteome</keyword>
<organism evidence="2 3">
    <name type="scientific">Epibacterium ulvae</name>
    <dbReference type="NCBI Taxonomy" id="1156985"/>
    <lineage>
        <taxon>Bacteria</taxon>
        <taxon>Pseudomonadati</taxon>
        <taxon>Pseudomonadota</taxon>
        <taxon>Alphaproteobacteria</taxon>
        <taxon>Rhodobacterales</taxon>
        <taxon>Roseobacteraceae</taxon>
        <taxon>Epibacterium</taxon>
    </lineage>
</organism>
<dbReference type="EMBL" id="FMWG01000005">
    <property type="protein sequence ID" value="SCZ64415.1"/>
    <property type="molecule type" value="Genomic_DNA"/>
</dbReference>
<protein>
    <recommendedName>
        <fullName evidence="4">PH domain-containing protein</fullName>
    </recommendedName>
</protein>
<evidence type="ECO:0000313" key="3">
    <source>
        <dbReference type="Proteomes" id="UP000198767"/>
    </source>
</evidence>
<feature type="transmembrane region" description="Helical" evidence="1">
    <location>
        <begin position="17"/>
        <end position="35"/>
    </location>
</feature>
<dbReference type="AlphaFoldDB" id="A0A1G5QRD4"/>
<gene>
    <name evidence="2" type="ORF">SAMN04488118_105238</name>
</gene>
<evidence type="ECO:0000313" key="2">
    <source>
        <dbReference type="EMBL" id="SCZ64415.1"/>
    </source>
</evidence>
<dbReference type="STRING" id="1156985.SAMN04488118_105238"/>
<name>A0A1G5QRD4_9RHOB</name>